<organism evidence="3 4">
    <name type="scientific">Neocallimastix californiae</name>
    <dbReference type="NCBI Taxonomy" id="1754190"/>
    <lineage>
        <taxon>Eukaryota</taxon>
        <taxon>Fungi</taxon>
        <taxon>Fungi incertae sedis</taxon>
        <taxon>Chytridiomycota</taxon>
        <taxon>Chytridiomycota incertae sedis</taxon>
        <taxon>Neocallimastigomycetes</taxon>
        <taxon>Neocallimastigales</taxon>
        <taxon>Neocallimastigaceae</taxon>
        <taxon>Neocallimastix</taxon>
    </lineage>
</organism>
<gene>
    <name evidence="3" type="ORF">LY90DRAFT_110490</name>
</gene>
<feature type="compositionally biased region" description="Basic residues" evidence="2">
    <location>
        <begin position="447"/>
        <end position="457"/>
    </location>
</feature>
<proteinExistence type="predicted"/>
<comment type="caution">
    <text evidence="3">The sequence shown here is derived from an EMBL/GenBank/DDBJ whole genome shotgun (WGS) entry which is preliminary data.</text>
</comment>
<keyword evidence="1" id="KW-0175">Coiled coil</keyword>
<feature type="coiled-coil region" evidence="1">
    <location>
        <begin position="651"/>
        <end position="723"/>
    </location>
</feature>
<keyword evidence="4" id="KW-1185">Reference proteome</keyword>
<dbReference type="STRING" id="1754190.A0A1Y2AS49"/>
<evidence type="ECO:0000313" key="3">
    <source>
        <dbReference type="EMBL" id="ORY25294.1"/>
    </source>
</evidence>
<feature type="compositionally biased region" description="Low complexity" evidence="2">
    <location>
        <begin position="851"/>
        <end position="862"/>
    </location>
</feature>
<dbReference type="EMBL" id="MCOG01000213">
    <property type="protein sequence ID" value="ORY25294.1"/>
    <property type="molecule type" value="Genomic_DNA"/>
</dbReference>
<evidence type="ECO:0000313" key="4">
    <source>
        <dbReference type="Proteomes" id="UP000193920"/>
    </source>
</evidence>
<feature type="coiled-coil region" evidence="1">
    <location>
        <begin position="561"/>
        <end position="590"/>
    </location>
</feature>
<name>A0A1Y2AS49_9FUNG</name>
<evidence type="ECO:0000256" key="1">
    <source>
        <dbReference type="SAM" id="Coils"/>
    </source>
</evidence>
<feature type="compositionally biased region" description="Basic residues" evidence="2">
    <location>
        <begin position="402"/>
        <end position="415"/>
    </location>
</feature>
<accession>A0A1Y2AS49</accession>
<feature type="region of interest" description="Disordered" evidence="2">
    <location>
        <begin position="389"/>
        <end position="459"/>
    </location>
</feature>
<feature type="compositionally biased region" description="Basic and acidic residues" evidence="2">
    <location>
        <begin position="425"/>
        <end position="443"/>
    </location>
</feature>
<dbReference type="Proteomes" id="UP000193920">
    <property type="component" value="Unassembled WGS sequence"/>
</dbReference>
<evidence type="ECO:0000256" key="2">
    <source>
        <dbReference type="SAM" id="MobiDB-lite"/>
    </source>
</evidence>
<sequence>MYNRRENENILSSLPDFWKSKTQDTGGGADEKSNLLINSILEQRFNEAEQKSILYSKKSQDGMINNKDNNKMTNMNESEINEELELELKSSIGANQKCVDLNDIPIDNNALKKVNAKKEILDILIKKNFSDSENLKENPESGTVEFLKAKENNILNEENQKNRHAARYLKSKENIISSEENHKDVLVEPLKSKENNISNVEKKQVINTLNNNKYFEDLDKIQEKENISNNVVNNTMTPKIKNKEKKGVIKSDTKKELSTINKKEILKSEPLIIKLEPKKMKKEEIKREVTKEEPFIIKFEEKKSRKEESMIINVSKNNSKDEKLNNKKEEKQVPEKVINVIKDERDNIVNQTNMFEVLPDVNPMDSNIDNINLEDAPINIQKIDNEQISTSNETIQTTNSSKKNKKKSKRKKKKASSNEENIDLINKELDLNEKKNKENELNNKGKGQGKKKKKSKKKNNDIELHILTVKDNKTQLMKETQLYRLPLTAIAKKLIPEDKGTTLGLKPVFPPDIEIEALCNVVVTKRSKKKKRDNISLPFFNTKIEHLKSELENEKIDFNYLKEINENMVIERNENSIMKEQKEIDILKNNMEVNMITSLKQIKRRALKNKTELKNSNNIDESIVENLNEDFIDEEDIDDIKDNLHISTEKIIDIKMANEIANQKLSELNKQIIEHNNSSQNSESQFFVFQALDALINTAEVYANALKKQIEEYERKNYNLEDSNTYSNNYKRKVKIYEAVLESIKDIREMGLSDYKTLEKLYFSDMKGEGNYEDNISNLLISVKYIMQELVLNVDGQEVLPQILTLNKNTNILLSRMNGNKFKDSVLEQYKKLFEEKQSNSQMIENHHNDNSSNINIKDNTTTQEDNNKHSNRTDTPLSPIPSSPVNPSIAIDKTEQDNINNDIPELIEPESLKLVNESIKNFLKDYKLDESNKQIKVKKSQHEQPSSSNIELKIEYENEEVKNKIEKLPKSNNELLNSTEDILLELILKSQENQELKKKINF</sequence>
<protein>
    <submittedName>
        <fullName evidence="3">Uncharacterized protein</fullName>
    </submittedName>
</protein>
<dbReference type="OrthoDB" id="2158091at2759"/>
<dbReference type="AlphaFoldDB" id="A0A1Y2AS49"/>
<feature type="region of interest" description="Disordered" evidence="2">
    <location>
        <begin position="842"/>
        <end position="888"/>
    </location>
</feature>
<reference evidence="3 4" key="1">
    <citation type="submission" date="2016-08" db="EMBL/GenBank/DDBJ databases">
        <title>A Parts List for Fungal Cellulosomes Revealed by Comparative Genomics.</title>
        <authorList>
            <consortium name="DOE Joint Genome Institute"/>
            <person name="Haitjema C.H."/>
            <person name="Gilmore S.P."/>
            <person name="Henske J.K."/>
            <person name="Solomon K.V."/>
            <person name="De Groot R."/>
            <person name="Kuo A."/>
            <person name="Mondo S.J."/>
            <person name="Salamov A.A."/>
            <person name="Labutti K."/>
            <person name="Zhao Z."/>
            <person name="Chiniquy J."/>
            <person name="Barry K."/>
            <person name="Brewer H.M."/>
            <person name="Purvine S.O."/>
            <person name="Wright A.T."/>
            <person name="Boxma B."/>
            <person name="Van Alen T."/>
            <person name="Hackstein J.H."/>
            <person name="Baker S.E."/>
            <person name="Grigoriev I.V."/>
            <person name="O'Malley M.A."/>
        </authorList>
    </citation>
    <scope>NUCLEOTIDE SEQUENCE [LARGE SCALE GENOMIC DNA]</scope>
    <source>
        <strain evidence="3 4">G1</strain>
    </source>
</reference>
<feature type="compositionally biased region" description="Polar residues" evidence="2">
    <location>
        <begin position="389"/>
        <end position="398"/>
    </location>
</feature>